<dbReference type="Pfam" id="PF01345">
    <property type="entry name" value="DUF11"/>
    <property type="match status" value="1"/>
</dbReference>
<feature type="domain" description="Ig-like" evidence="2">
    <location>
        <begin position="1015"/>
        <end position="1091"/>
    </location>
</feature>
<dbReference type="InterPro" id="IPR044023">
    <property type="entry name" value="Ig_7"/>
</dbReference>
<name>A0A1S1J224_9FLAO</name>
<evidence type="ECO:0000313" key="3">
    <source>
        <dbReference type="EMBL" id="OHT43594.1"/>
    </source>
</evidence>
<dbReference type="Pfam" id="PF19081">
    <property type="entry name" value="Ig_7"/>
    <property type="match status" value="10"/>
</dbReference>
<dbReference type="Proteomes" id="UP000180252">
    <property type="component" value="Unassembled WGS sequence"/>
</dbReference>
<dbReference type="InterPro" id="IPR001434">
    <property type="entry name" value="OmcB-like_DUF11"/>
</dbReference>
<organism evidence="3 4">
    <name type="scientific">Flavobacterium tructae</name>
    <dbReference type="NCBI Taxonomy" id="1114873"/>
    <lineage>
        <taxon>Bacteria</taxon>
        <taxon>Pseudomonadati</taxon>
        <taxon>Bacteroidota</taxon>
        <taxon>Flavobacteriia</taxon>
        <taxon>Flavobacteriales</taxon>
        <taxon>Flavobacteriaceae</taxon>
        <taxon>Flavobacterium</taxon>
    </lineage>
</organism>
<evidence type="ECO:0000259" key="1">
    <source>
        <dbReference type="Pfam" id="PF01345"/>
    </source>
</evidence>
<feature type="domain" description="Ig-like" evidence="2">
    <location>
        <begin position="3348"/>
        <end position="3428"/>
    </location>
</feature>
<feature type="domain" description="Ig-like" evidence="2">
    <location>
        <begin position="769"/>
        <end position="853"/>
    </location>
</feature>
<feature type="domain" description="Ig-like" evidence="2">
    <location>
        <begin position="1693"/>
        <end position="1767"/>
    </location>
</feature>
<feature type="domain" description="Ig-like" evidence="2">
    <location>
        <begin position="362"/>
        <end position="443"/>
    </location>
</feature>
<sequence>MKKKFTFYDLLMKRRLLGLIFLLLFCNENFAQTFCRPISQTNSRAGVCLGTTEVLNPTFAYDANTSTYASLTNALGVLCSVQETVKFSQMAKAGDQIVIVYGSNADLLDVGLLSNATIQPSNSVNSTSSTALALNSPLLNVNAISGATTGTIKYTLTADSDQVKVEIGGLLSVLTNIRIYDVRLEFAKPTITGGATQSVCLGQSIALTATPAAGTTLAWYSSPTSTTALSSVNTFTTPALTTSTTYYIGITRSAGCESDERFPVTINVLDPVLPTISTVGTSICSSGATQATTLSVINPVLGTTYSWYSAPTGGVALSTGSTYTPTVPTGVTNFYVEASIGSCVTPTRTLVTVTSTPVPGVATILTQSVSILSGQNATLSASTAEAGVTLDWYDVPTGGTKLLGDSNTFTTPILVATKTYYVESRTIAGGCVSATRAPVTVTVLANPLGGCLEANSQQTTQNGLCLLCSSSAQNNSVDGNSTTSSSITLPVGLVNGWIQQTLQFNNPGKTGDFIDVDLELPGGIADLSLLGAVSLATYNGATYNNDRTFINNALVTLQLLSGDKFRATITAGANFDRVEVRLGGLVSALTTLKIYQATHRYKLPSFTGNTTICGGQTTTLTANIVAGETIKWYDALTGGTLLASTAAYTTPALTANTTYYVEVTRDGCVNSERNPVTVTVNNPIAPATVVASPLNLCSGTSTTVTIDSPVVGTVYKWYDASSGGNLVFTGTVYNTPNLTATTTYYVEASIASCISATRTPVTVNVNSRPSAPVAVSSPVIIQSGQDVTLAVVANPGIKHTWYDVPTGGTFLATNVDSFTPSPALTASKTFYVESVDLTSDCTSSTRTAIVVTVITGVNNCLLANSQITTKGGTTNCLTCSSSADGNSVDGNNATAATLSIPIGLVTDHIQQDLTFPTTGQAGDIIDVELGIPVGLLDISALSNVSLQSFNSGVPNGDFSTINNLLNVQILSGNRFKASFAAAGTFTSVRVRLNGLATVLSSLEIYEASYRFANAVITGNATPICAGQTASLTASATGGDTFVWYDAPTGGNIVAVNPTAALSATTTFYLEATRGGTCINTVRQAVTVTVLPLPTASDINITSPVTASCAGGIVLTPSSPLAGATFKYYLDANKTQEATGTIAGVTYSKDLGTGALTISGLTELNAPYTYYVSVLNGGICENASGFLKEVVVNFPTGTALTVTPTLSGCAKVSLKDAITNFDTSGNTTYTFFDAGNNPITEQAASNITANGNYFIQAQLNGGNCPSVKLPVAVTVNPLPTLTVLTNSVAVTKGSSVALTATSNGTITWYDQQGNVLPSNNTGVLNTVGVFAYTVVASNGTCTVSQTITISVIDPAACDTLQERVYANTQSSGTIITGGVTNGPLAADNDPSTYSTITTGLGLLGIGTTWQNLQWPTTIAKGTPVTVKLGLENSLLAVAQSISVVGTKRDGSNNPIDIGTLQSVTGSLLNLLPGQNSFEYTFVPSNASGLQDYDGIRVQLGSVLSVAQNINVYDTYYKREVAQITCGQGDIEDVFSGVKDLGVGALTATVGVSNPWNIADKDIATYATMFNAVGVLAASELTATFRTPSMVGDSLRIVISKPGTVLNLNLLTGFTIQLYSGNIPVGGPIANTSSLLTLKLLSGDTMAMTIVAPQTQPYDKVVITYGGVATVLDQLRVHSVDRTTNTEVIGADPDNKITVCPGANLTLVVPPKPCADYAWYDSPTGGNLLASGQTYTLPATLAAGTYKYYIQPIRYGCPALERGEVTVTVRATVPAATITNVTINGGSATIICSESGTVTLDAVLSATPVLTNPVYHWYSFDGTTSQPIPGQVTSKLIVTGLLPGTYTYYVGVSSDEYCETAPADRKQVTFTILPSSLVTDISINNASICHDTPAVLTPSSTLTNPVFSWYLDANKTQPIFSGTIGGVTYAISGSGVLTATGLTPAMSPMIYYVAVSSDFTCQNKNGELRLVTVLINDPGTPTSTTYNQNFCLINNPTVANLQADQTNVVWYSAATGGVALNPTTALTNGTYYGAIRDVNDCESSVRSVVTVIVNDPGTPVITKTTQDFCLVNAPTFASIDVSPAVAANIVWYTALTGGTLIPSTTALTTGVYYAAIKDPTTLCESNVRLAITINVTDPGTPVITETTQNFCLVNAPTFASINVSPAVAANIVWYTALTGGVLIPSTTALTTGVYYAAIKDPTTLCESNVRLAITINVTDPGTPVITKTTQDFCLVNAPTFASIDVSPAVAANIVWYTALTGGTLIPSTTALTTGVYYAAIKDPTTLCESNVRLAITINVTDPGTPTLVTAGTQNFCLVNAPTFASVQFNEANIVWYTALTGGTVIPSTTALTSGTYFAVIKDPTTLCESAVRLSVTISVTDPGTPTLVTAGTQNFCLVNAPTFASVQFNEANIVWYTALTGGTVIPSTTALTSGTYYAVIKDPVTNCESAVRLAVVISVTDPGTPTLVTAGTQNFCLVNAPTFASVQFNEANIVWYTALTGGTVIPSTTALTSGTYYAVIKDPVTNCESAVRLAVVISVTDPGTPTLVTAGTQNFCLVNAPTFASVQFNEANIVWYTALTGGTVIPSTTTLTSGTYYAVIKDPVTNCESAVRLAVVISVTDPGTPTLVTAGTQNFCLVNAPTFASVQFNEANIVWYTALTGGTVIPSTTALTSGTYYAVIKDPVTNCESAVRLAVVISVTDPGTPTLVTAGTQNFCLVNAPTFASVQFNEANIVWYTALTGGTVIPSTTALTSGTYYAVIKDPVTNCESAVRLAVVISVTDPGTPVITETTQNFCLVNAPTFASINVSPAVAANIVWYTALTGGTLIPSTTALTTGVYYAAIKDPVTLCESAVRLAITISVTDPGTPVITETTQNFCLVNAPTFASINVSPAVAANIVWYTALTGGTLIPSTTALTTGVYYAAIKDPITNCESNVRLAITISVTDPGTPTLVTAGTQNFCLVNAPTFASVQFNQANIVWYTALTGGTVIPSTTALTSGTYYAVIKDPITNCESAVRLAVVISVTDPGTPTLVTAGTQNFCLVNAPTFASVQFNEANIVWYTALTGGTVIPSTTALTSGTYYAVIKDPITNCESAVRLAVTISVTDPGTPTLVTAGTQNFCLVNAPTFASVQFNEANIVWYIALTGGTVIPSTTALTSGTYYAVIKDPVTNCESAVRLAVTISVTDPGTPVITKTTQNFCLVNAPTFASIDVSPAVAANVVWYTTLTGGALIPSTTALTTGVYYAAIKDPTTLCESAVRLAITINVTDPGTPVITKTTQNFCLFNAPTFASIDVSPAVAANIVWYTALTGGILIPSTTALTSGTYYAAIKDPVTLCESNVRLAIIIIVTDPEAPIITKTTQDFCLIDAPTFATIDVSPAVAANIVWYTALTGGTIIPSTTALTTGIYYAAVIDPVSGCESTERLPITINVTDPGTPTLVTAGTQNFCLANAPTFASVQFNQANIVWYTALTGGTVIASTTALTSGTYYAVIKDPVTNCESAVRLAVTINVANPGTPTLVTAGTQTFCTVNAPTFASVQFNQANIVWYTALTGGTVIPSTTALTSGTYYAVIKDPVSGCESAVRLTVNVNVIDPGTPTTAAATQVFCSGNNPTVANIQVNGSNIVWYTTATGGTVVAGTTPLVNGDYYAAIKDPVSGCESSVRLKVTVTIGISKDPTTTAATQNFCSTSAPTFASIQVNESNVAWFSSATGGTAIPLTTALTSGTYYGELTDPVTGCKSANRLQVVITIVTPMATPTTNAATQNFCSVDAPKVSNIQVNESGVIWYSTPTGGTAIPATTALATGTYYGVIASSSGCENPIRLAVAVTVNVPLSVTTPRTTQVFCLSAAPTVQDIVVNEANIVWYTTASGGTPLAANTPLVAATYYAAAQGNITNGCGAVPRLAVIVTFNNDALVPITTTDDTPCVFQGVTYSIANGKSNYVWSVSNGTITSGGGLNDGSVTISWSDIGPGKVEVEYINTCNERTTKSLNVIVATCSDLTITNTVSNPKPNFGDQITFTVTVNNIGQGNFINTIVSDLLPSGYNLISASATAGTYSLLSQIWTIPTLNAGQSVVLTIVAEVLPGGKYLSVATVETSTPLDVDSSNNSASVSVEPICLTVYNEFTPNNDGANDLFRIDCIETYPNNELKVYNRYGSLVYSKQHYENDWDGTANVSGVINRGDMLPTGTYFYVIAIGDGTVKKGWLSIMR</sequence>
<evidence type="ECO:0000313" key="4">
    <source>
        <dbReference type="Proteomes" id="UP000180252"/>
    </source>
</evidence>
<dbReference type="RefSeq" id="WP_070908548.1">
    <property type="nucleotide sequence ID" value="NZ_MIKE01000027.1"/>
</dbReference>
<protein>
    <recommendedName>
        <fullName evidence="5">Gliding motility-associated C-terminal domain-containing protein</fullName>
    </recommendedName>
</protein>
<dbReference type="STRING" id="1278819.BHE19_17575"/>
<dbReference type="EMBL" id="MIKE01000027">
    <property type="protein sequence ID" value="OHT43594.1"/>
    <property type="molecule type" value="Genomic_DNA"/>
</dbReference>
<feature type="domain" description="Ig-like" evidence="2">
    <location>
        <begin position="3590"/>
        <end position="3666"/>
    </location>
</feature>
<dbReference type="InterPro" id="IPR047589">
    <property type="entry name" value="DUF11_rpt"/>
</dbReference>
<feature type="domain" description="DUF11" evidence="1">
    <location>
        <begin position="3993"/>
        <end position="4107"/>
    </location>
</feature>
<dbReference type="NCBIfam" id="TIGR04131">
    <property type="entry name" value="Bac_Flav_CTERM"/>
    <property type="match status" value="1"/>
</dbReference>
<gene>
    <name evidence="3" type="ORF">BHE19_17575</name>
</gene>
<feature type="domain" description="Ig-like" evidence="2">
    <location>
        <begin position="686"/>
        <end position="766"/>
    </location>
</feature>
<dbReference type="OrthoDB" id="1236981at2"/>
<dbReference type="InterPro" id="IPR026341">
    <property type="entry name" value="T9SS_type_B"/>
</dbReference>
<feature type="domain" description="Ig-like" evidence="2">
    <location>
        <begin position="271"/>
        <end position="357"/>
    </location>
</feature>
<evidence type="ECO:0000259" key="2">
    <source>
        <dbReference type="Pfam" id="PF19081"/>
    </source>
</evidence>
<comment type="caution">
    <text evidence="3">The sequence shown here is derived from an EMBL/GenBank/DDBJ whole genome shotgun (WGS) entry which is preliminary data.</text>
</comment>
<reference evidence="4" key="1">
    <citation type="submission" date="2016-09" db="EMBL/GenBank/DDBJ databases">
        <authorList>
            <person name="Chen S."/>
            <person name="Walker E."/>
        </authorList>
    </citation>
    <scope>NUCLEOTIDE SEQUENCE [LARGE SCALE GENOMIC DNA]</scope>
    <source>
        <strain evidence="4">MSU</strain>
    </source>
</reference>
<feature type="domain" description="Ig-like" evidence="2">
    <location>
        <begin position="188"/>
        <end position="268"/>
    </location>
</feature>
<feature type="domain" description="Ig-like" evidence="2">
    <location>
        <begin position="604"/>
        <end position="681"/>
    </location>
</feature>
<proteinExistence type="predicted"/>
<evidence type="ECO:0008006" key="5">
    <source>
        <dbReference type="Google" id="ProtNLM"/>
    </source>
</evidence>
<dbReference type="NCBIfam" id="TIGR01451">
    <property type="entry name" value="B_ant_repeat"/>
    <property type="match status" value="1"/>
</dbReference>
<dbReference type="Pfam" id="PF13585">
    <property type="entry name" value="CHU_C"/>
    <property type="match status" value="1"/>
</dbReference>
<accession>A0A1S1J224</accession>